<proteinExistence type="predicted"/>
<feature type="region of interest" description="Disordered" evidence="1">
    <location>
        <begin position="1076"/>
        <end position="1143"/>
    </location>
</feature>
<evidence type="ECO:0000313" key="2">
    <source>
        <dbReference type="EMBL" id="CCI42610.1"/>
    </source>
</evidence>
<gene>
    <name evidence="2" type="ORF">BN9_033940</name>
</gene>
<dbReference type="InParanoid" id="A0A024G7S2"/>
<sequence length="1505" mass="163297">MTTQPCATAINTPRKEAHQQDGSLMHLQKKSINPSELSLRKSKVGGGKARHDFREADNSIAESCTLVGTISRHGRRRKDNISGAPVLTPSRLQSGPTMSVIFKTNQISASPAAKKDVCSTGNSEPKVISVVGHKWTSVKETPPNTSNVSIKPQPVGSKTINLKLAAYLARAGNITDSPLQAMSIIPRGEKERSDRESSTIITMDLDTENKNAVNEETKFEKSRLKEFCNKIATGNFPDYATQESSHSSSKPNLIVLTQQETMGAPMRSRLSKVLFSEEEGGHRDSKKSISDYARPIIREELKEPTQEVEQDVILSYGLPTSLQEGFTAPSKVQENYPHGTACSQQDEPGNTQLSEILSPPVEEIINPVRQEESFSIAPKLQLLSSADEVLLCHKEGEKLPSDTPKMNQCSPGCGERGHSVTMVEDHLCIDPPLQPAVACDENQADISVRENTKLPAPTSVIQSGISRETKGSESSTTTSLISSLVTPIPKTARLYPIKGSSIEQVLTLHEFTTTIAAAPTTTPIQSTGKMFEDSFEPTHTSETETLDSSLLPSKSILFLQTPTSKSETENDDIAQSATCSKKSRPPSDLSYSSSSAIGSGTTNLIDTLHADDVIFEGQNAEGSSYFVNNCLAILPETGNNNYVGSDGASFFDTNRLQNVDSEFDLTKCSLILKTPTDLEIADSIESDTLGIRSYRSEAHTVAPSDQATDSFHSCSSINVSKRSLQDVYSNSISSESEATSLPNTPNHTFTSSSSSGWKLFSALSTICGTKDEQSDPNTPRVSSTSTHIALGQSSKSSDCSEAILESLPSSTKSMYSGPGTPGSTVFKGWDLKCDNQLQNSTQTEEDAKLEDCLESFHSCLSIETTSSAVAVLTSTKGDELPHKGLKKLGGSVIDSFQVCRELSDDEPNRAGAAKSTGNHFTVGDRTLSLHASSDSYCSSKLRTVELSRLVALTVLVESESTKASVDEDISRIEPIHSSTPPCMQDDHVTLSHGASTMSSHDTSCNRSSTDHDLNSKFGSVVHRSNLWSKWFPKKLNSVEAVSSDKSQKSDMFIGTPRHEVNGFACHSNRSIVNEYNSSDQDEEAYSESTLSQHRESSSIKTTDSLPSTPATPESSPATPRCDYNEKELKSSTKSASDNDRFLSSQAPTEVLKDHLHSGMQALKMIFQVNPTPKSDRSSDTTTSSSFSDHEEQMLTAGCKVSTKYGLGTVVACNLKGEIFVIVKLQAGSMPMMMYCRTPHTMHVIPALRHEWVTTPAGEGCVIEYMVKDRKYLIELAVDPSTGRNPTRNAQVFSETDIHRQARVKKIPSFLTSSGRSRTRKNSLTISSNSSRGSSAQPSPLDSNGEKELAIDSAQTPSTNLFANALRHAMTTSNEICSSTMQYVSKRSTVGQFVVTPYGSGTITDLDHAKGVAVVKINHTDETRVVDFHAIKYTLKALVGMNVQTSNFGSGIVVAIQPENGIYTVKLTNMRAQVNQVGVIYVHENDLRKTGRYSTGLQGSKLKFWV</sequence>
<evidence type="ECO:0000313" key="3">
    <source>
        <dbReference type="Proteomes" id="UP000053237"/>
    </source>
</evidence>
<protein>
    <submittedName>
        <fullName evidence="2">Uncharacterized protein</fullName>
    </submittedName>
</protein>
<feature type="compositionally biased region" description="Low complexity" evidence="1">
    <location>
        <begin position="1106"/>
        <end position="1119"/>
    </location>
</feature>
<feature type="region of interest" description="Disordered" evidence="1">
    <location>
        <begin position="735"/>
        <end position="754"/>
    </location>
</feature>
<dbReference type="STRING" id="65357.A0A024G7S2"/>
<feature type="region of interest" description="Disordered" evidence="1">
    <location>
        <begin position="524"/>
        <end position="547"/>
    </location>
</feature>
<dbReference type="OrthoDB" id="72396at2759"/>
<accession>A0A024G7S2</accession>
<feature type="compositionally biased region" description="Basic and acidic residues" evidence="1">
    <location>
        <begin position="1122"/>
        <end position="1140"/>
    </location>
</feature>
<reference evidence="2 3" key="1">
    <citation type="submission" date="2012-05" db="EMBL/GenBank/DDBJ databases">
        <title>Recombination and specialization in a pathogen metapopulation.</title>
        <authorList>
            <person name="Gardiner A."/>
            <person name="Kemen E."/>
            <person name="Schultz-Larsen T."/>
            <person name="MacLean D."/>
            <person name="Van Oosterhout C."/>
            <person name="Jones J.D.G."/>
        </authorList>
    </citation>
    <scope>NUCLEOTIDE SEQUENCE [LARGE SCALE GENOMIC DNA]</scope>
    <source>
        <strain evidence="2 3">Ac Nc2</strain>
    </source>
</reference>
<name>A0A024G7S2_9STRA</name>
<comment type="caution">
    <text evidence="2">The sequence shown here is derived from an EMBL/GenBank/DDBJ whole genome shotgun (WGS) entry which is preliminary data.</text>
</comment>
<feature type="region of interest" description="Disordered" evidence="1">
    <location>
        <begin position="1"/>
        <end position="22"/>
    </location>
</feature>
<feature type="region of interest" description="Disordered" evidence="1">
    <location>
        <begin position="1168"/>
        <end position="1191"/>
    </location>
</feature>
<organism evidence="2 3">
    <name type="scientific">Albugo candida</name>
    <dbReference type="NCBI Taxonomy" id="65357"/>
    <lineage>
        <taxon>Eukaryota</taxon>
        <taxon>Sar</taxon>
        <taxon>Stramenopiles</taxon>
        <taxon>Oomycota</taxon>
        <taxon>Peronosporomycetes</taxon>
        <taxon>Albuginales</taxon>
        <taxon>Albuginaceae</taxon>
        <taxon>Albugo</taxon>
    </lineage>
</organism>
<feature type="compositionally biased region" description="Polar residues" evidence="1">
    <location>
        <begin position="993"/>
        <end position="1007"/>
    </location>
</feature>
<feature type="compositionally biased region" description="Polar residues" evidence="1">
    <location>
        <begin position="1309"/>
        <end position="1341"/>
    </location>
</feature>
<feature type="compositionally biased region" description="Polar residues" evidence="1">
    <location>
        <begin position="775"/>
        <end position="797"/>
    </location>
</feature>
<feature type="region of interest" description="Disordered" evidence="1">
    <location>
        <begin position="770"/>
        <end position="797"/>
    </location>
</feature>
<feature type="region of interest" description="Disordered" evidence="1">
    <location>
        <begin position="993"/>
        <end position="1013"/>
    </location>
</feature>
<feature type="region of interest" description="Disordered" evidence="1">
    <location>
        <begin position="1308"/>
        <end position="1345"/>
    </location>
</feature>
<keyword evidence="3" id="KW-1185">Reference proteome</keyword>
<dbReference type="Proteomes" id="UP000053237">
    <property type="component" value="Unassembled WGS sequence"/>
</dbReference>
<feature type="region of interest" description="Disordered" evidence="1">
    <location>
        <begin position="561"/>
        <end position="594"/>
    </location>
</feature>
<evidence type="ECO:0000256" key="1">
    <source>
        <dbReference type="SAM" id="MobiDB-lite"/>
    </source>
</evidence>
<feature type="compositionally biased region" description="Polar residues" evidence="1">
    <location>
        <begin position="741"/>
        <end position="754"/>
    </location>
</feature>
<dbReference type="EMBL" id="CAIX01000036">
    <property type="protein sequence ID" value="CCI42610.1"/>
    <property type="molecule type" value="Genomic_DNA"/>
</dbReference>
<feature type="compositionally biased region" description="Polar residues" evidence="1">
    <location>
        <begin position="1"/>
        <end position="11"/>
    </location>
</feature>